<dbReference type="Proteomes" id="UP000824031">
    <property type="component" value="Unassembled WGS sequence"/>
</dbReference>
<feature type="region of interest" description="Disordered" evidence="2">
    <location>
        <begin position="234"/>
        <end position="330"/>
    </location>
</feature>
<dbReference type="AlphaFoldDB" id="A0A9D2F2H4"/>
<evidence type="ECO:0000256" key="3">
    <source>
        <dbReference type="SAM" id="Phobius"/>
    </source>
</evidence>
<feature type="transmembrane region" description="Helical" evidence="3">
    <location>
        <begin position="342"/>
        <end position="364"/>
    </location>
</feature>
<keyword evidence="3" id="KW-0812">Transmembrane</keyword>
<dbReference type="EMBL" id="DXBO01000099">
    <property type="protein sequence ID" value="HIZ48394.1"/>
    <property type="molecule type" value="Genomic_DNA"/>
</dbReference>
<reference evidence="4" key="2">
    <citation type="submission" date="2021-04" db="EMBL/GenBank/DDBJ databases">
        <authorList>
            <person name="Gilroy R."/>
        </authorList>
    </citation>
    <scope>NUCLEOTIDE SEQUENCE</scope>
    <source>
        <strain evidence="4">3436</strain>
    </source>
</reference>
<proteinExistence type="predicted"/>
<reference evidence="4" key="1">
    <citation type="journal article" date="2021" name="PeerJ">
        <title>Extensive microbial diversity within the chicken gut microbiome revealed by metagenomics and culture.</title>
        <authorList>
            <person name="Gilroy R."/>
            <person name="Ravi A."/>
            <person name="Getino M."/>
            <person name="Pursley I."/>
            <person name="Horton D.L."/>
            <person name="Alikhan N.F."/>
            <person name="Baker D."/>
            <person name="Gharbi K."/>
            <person name="Hall N."/>
            <person name="Watson M."/>
            <person name="Adriaenssens E.M."/>
            <person name="Foster-Nyarko E."/>
            <person name="Jarju S."/>
            <person name="Secka A."/>
            <person name="Antonio M."/>
            <person name="Oren A."/>
            <person name="Chaudhuri R.R."/>
            <person name="La Ragione R."/>
            <person name="Hildebrand F."/>
            <person name="Pallen M.J."/>
        </authorList>
    </citation>
    <scope>NUCLEOTIDE SEQUENCE</scope>
    <source>
        <strain evidence="4">3436</strain>
    </source>
</reference>
<feature type="coiled-coil region" evidence="1">
    <location>
        <begin position="189"/>
        <end position="216"/>
    </location>
</feature>
<comment type="caution">
    <text evidence="4">The sequence shown here is derived from an EMBL/GenBank/DDBJ whole genome shotgun (WGS) entry which is preliminary data.</text>
</comment>
<feature type="compositionally biased region" description="Acidic residues" evidence="2">
    <location>
        <begin position="286"/>
        <end position="311"/>
    </location>
</feature>
<keyword evidence="3" id="KW-1133">Transmembrane helix</keyword>
<gene>
    <name evidence="4" type="ORF">H9810_06740</name>
</gene>
<sequence length="366" mass="40487">MEQNFSLMAQSRANYYTAGSPVQFVRVELLKGDVTGEVAVCLTFKNVGTEPLTGLVVHFKCKDAAGQILCEDDFYYEQLNAQPGDVFGSDDAVYVSDTPVSSVEVEQDRAFLNGRGVDLRGYKRVRLQTPRVLPASIARTLQQRTGNSQLTCVPQDTEYGWFCACGAFHPNEENCSVCSECGGDRAGIKATLTAILEDARRAAERQQQEINSVANNVAPQRQASSAAATAAAAQAAIDRQTAPSSQQDPYAEDATATYNPKEYANPQEDAEMERVRRYAPKGRLFEDEDDDEDGTQMYDTDELDYDEEDDYDTRRAGKKRGRYADDEESSEDDIMAERIIRWAPPITAIVCALIIAVSLVYHFVIA</sequence>
<protein>
    <submittedName>
        <fullName evidence="4">Uncharacterized protein</fullName>
    </submittedName>
</protein>
<feature type="compositionally biased region" description="Low complexity" evidence="2">
    <location>
        <begin position="234"/>
        <end position="243"/>
    </location>
</feature>
<evidence type="ECO:0000313" key="5">
    <source>
        <dbReference type="Proteomes" id="UP000824031"/>
    </source>
</evidence>
<accession>A0A9D2F2H4</accession>
<organism evidence="4 5">
    <name type="scientific">Candidatus Gemmiger excrementavium</name>
    <dbReference type="NCBI Taxonomy" id="2838608"/>
    <lineage>
        <taxon>Bacteria</taxon>
        <taxon>Bacillati</taxon>
        <taxon>Bacillota</taxon>
        <taxon>Clostridia</taxon>
        <taxon>Eubacteriales</taxon>
        <taxon>Gemmiger</taxon>
    </lineage>
</organism>
<name>A0A9D2F2H4_9FIRM</name>
<evidence type="ECO:0000256" key="2">
    <source>
        <dbReference type="SAM" id="MobiDB-lite"/>
    </source>
</evidence>
<evidence type="ECO:0000256" key="1">
    <source>
        <dbReference type="SAM" id="Coils"/>
    </source>
</evidence>
<keyword evidence="3" id="KW-0472">Membrane</keyword>
<evidence type="ECO:0000313" key="4">
    <source>
        <dbReference type="EMBL" id="HIZ48394.1"/>
    </source>
</evidence>
<keyword evidence="1" id="KW-0175">Coiled coil</keyword>